<dbReference type="GO" id="GO:0004781">
    <property type="term" value="F:sulfate adenylyltransferase (ATP) activity"/>
    <property type="evidence" value="ECO:0007669"/>
    <property type="project" value="UniProtKB-UniRule"/>
</dbReference>
<dbReference type="PANTHER" id="PTHR43509">
    <property type="match status" value="1"/>
</dbReference>
<keyword evidence="4 8" id="KW-0547">Nucleotide-binding</keyword>
<name>A0A559K3G1_9BACL</name>
<dbReference type="Pfam" id="PF14306">
    <property type="entry name" value="PUA_2"/>
    <property type="match status" value="1"/>
</dbReference>
<feature type="domain" description="ATP-sulfurylase PUA-like" evidence="10">
    <location>
        <begin position="5"/>
        <end position="163"/>
    </location>
</feature>
<dbReference type="Pfam" id="PF01747">
    <property type="entry name" value="ATP-sulfurylase"/>
    <property type="match status" value="1"/>
</dbReference>
<evidence type="ECO:0000256" key="2">
    <source>
        <dbReference type="ARBA" id="ARBA00022679"/>
    </source>
</evidence>
<dbReference type="GO" id="GO:0070814">
    <property type="term" value="P:hydrogen sulfide biosynthetic process"/>
    <property type="evidence" value="ECO:0007669"/>
    <property type="project" value="UniProtKB-UniRule"/>
</dbReference>
<evidence type="ECO:0000256" key="8">
    <source>
        <dbReference type="HAMAP-Rule" id="MF_00066"/>
    </source>
</evidence>
<dbReference type="Gene3D" id="3.40.50.620">
    <property type="entry name" value="HUPs"/>
    <property type="match status" value="1"/>
</dbReference>
<comment type="pathway">
    <text evidence="1 8">Sulfur metabolism; hydrogen sulfide biosynthesis; sulfite from sulfate: step 1/3.</text>
</comment>
<dbReference type="Gene3D" id="3.10.400.10">
    <property type="entry name" value="Sulfate adenylyltransferase"/>
    <property type="match status" value="1"/>
</dbReference>
<dbReference type="Proteomes" id="UP000317036">
    <property type="component" value="Unassembled WGS sequence"/>
</dbReference>
<reference evidence="11 12" key="1">
    <citation type="submission" date="2019-07" db="EMBL/GenBank/DDBJ databases">
        <authorList>
            <person name="Kim J."/>
        </authorList>
    </citation>
    <scope>NUCLEOTIDE SEQUENCE [LARGE SCALE GENOMIC DNA]</scope>
    <source>
        <strain evidence="11 12">JC52</strain>
    </source>
</reference>
<dbReference type="UniPathway" id="UPA00140">
    <property type="reaction ID" value="UER00204"/>
</dbReference>
<comment type="catalytic activity">
    <reaction evidence="7 8">
        <text>sulfate + ATP + H(+) = adenosine 5'-phosphosulfate + diphosphate</text>
        <dbReference type="Rhea" id="RHEA:18133"/>
        <dbReference type="ChEBI" id="CHEBI:15378"/>
        <dbReference type="ChEBI" id="CHEBI:16189"/>
        <dbReference type="ChEBI" id="CHEBI:30616"/>
        <dbReference type="ChEBI" id="CHEBI:33019"/>
        <dbReference type="ChEBI" id="CHEBI:58243"/>
        <dbReference type="EC" id="2.7.7.4"/>
    </reaction>
</comment>
<evidence type="ECO:0000256" key="1">
    <source>
        <dbReference type="ARBA" id="ARBA00005048"/>
    </source>
</evidence>
<dbReference type="NCBIfam" id="NF003166">
    <property type="entry name" value="PRK04149.1"/>
    <property type="match status" value="1"/>
</dbReference>
<dbReference type="CDD" id="cd00517">
    <property type="entry name" value="ATPS"/>
    <property type="match status" value="1"/>
</dbReference>
<dbReference type="GO" id="GO:0005524">
    <property type="term" value="F:ATP binding"/>
    <property type="evidence" value="ECO:0007669"/>
    <property type="project" value="UniProtKB-KW"/>
</dbReference>
<evidence type="ECO:0000256" key="4">
    <source>
        <dbReference type="ARBA" id="ARBA00022741"/>
    </source>
</evidence>
<dbReference type="EMBL" id="VNJI01000051">
    <property type="protein sequence ID" value="TVY06646.1"/>
    <property type="molecule type" value="Genomic_DNA"/>
</dbReference>
<dbReference type="InterPro" id="IPR015947">
    <property type="entry name" value="PUA-like_sf"/>
</dbReference>
<keyword evidence="5 8" id="KW-0067">ATP-binding</keyword>
<evidence type="ECO:0000256" key="7">
    <source>
        <dbReference type="ARBA" id="ARBA00049370"/>
    </source>
</evidence>
<proteinExistence type="inferred from homology"/>
<dbReference type="InterPro" id="IPR020792">
    <property type="entry name" value="SO4_adenylyltransferase_pro"/>
</dbReference>
<organism evidence="11 12">
    <name type="scientific">Paenibacillus cremeus</name>
    <dbReference type="NCBI Taxonomy" id="2163881"/>
    <lineage>
        <taxon>Bacteria</taxon>
        <taxon>Bacillati</taxon>
        <taxon>Bacillota</taxon>
        <taxon>Bacilli</taxon>
        <taxon>Bacillales</taxon>
        <taxon>Paenibacillaceae</taxon>
        <taxon>Paenibacillus</taxon>
    </lineage>
</organism>
<dbReference type="RefSeq" id="WP_144853579.1">
    <property type="nucleotide sequence ID" value="NZ_VNJI01000051.1"/>
</dbReference>
<evidence type="ECO:0000256" key="6">
    <source>
        <dbReference type="ARBA" id="ARBA00037980"/>
    </source>
</evidence>
<evidence type="ECO:0000256" key="5">
    <source>
        <dbReference type="ARBA" id="ARBA00022840"/>
    </source>
</evidence>
<dbReference type="InterPro" id="IPR024951">
    <property type="entry name" value="Sulfurylase_cat_dom"/>
</dbReference>
<dbReference type="SUPFAM" id="SSF88697">
    <property type="entry name" value="PUA domain-like"/>
    <property type="match status" value="1"/>
</dbReference>
<dbReference type="NCBIfam" id="TIGR00339">
    <property type="entry name" value="sopT"/>
    <property type="match status" value="1"/>
</dbReference>
<keyword evidence="2 8" id="KW-0808">Transferase</keyword>
<keyword evidence="3 8" id="KW-0548">Nucleotidyltransferase</keyword>
<dbReference type="EC" id="2.7.7.4" evidence="8"/>
<dbReference type="SUPFAM" id="SSF52374">
    <property type="entry name" value="Nucleotidylyl transferase"/>
    <property type="match status" value="1"/>
</dbReference>
<evidence type="ECO:0000259" key="9">
    <source>
        <dbReference type="Pfam" id="PF01747"/>
    </source>
</evidence>
<evidence type="ECO:0000256" key="3">
    <source>
        <dbReference type="ARBA" id="ARBA00022695"/>
    </source>
</evidence>
<accession>A0A559K3G1</accession>
<gene>
    <name evidence="8 11" type="primary">sat</name>
    <name evidence="11" type="ORF">FPZ49_28450</name>
</gene>
<dbReference type="InterPro" id="IPR014729">
    <property type="entry name" value="Rossmann-like_a/b/a_fold"/>
</dbReference>
<comment type="similarity">
    <text evidence="6 8">Belongs to the sulfate adenylyltransferase family.</text>
</comment>
<dbReference type="GO" id="GO:0000103">
    <property type="term" value="P:sulfate assimilation"/>
    <property type="evidence" value="ECO:0007669"/>
    <property type="project" value="UniProtKB-UniRule"/>
</dbReference>
<dbReference type="InterPro" id="IPR025980">
    <property type="entry name" value="ATP-Sase_PUA-like_dom"/>
</dbReference>
<sequence>MRETIKPHGGILINRLVEGELREHLLEQSKQLPQIIINTWAISDLALIGVGAFSPLAGFMSEADYNAVVETMKLADGTVWSIPITLGVEAPVADKLQLGGQAALVGEQDGVVYGIIDVQSIYQVDQKHEAVKIFKTTELAHPGVQKLFTKPPTYIGGPVQVLNSPKPEKFEDFYFDPAETRRIFSEKGWKTVVGFQTRNPVHRAHEYIQKSAMEIVDALFLNPLVGETKSDDISADVRMRSYLTLLENYYPKDRVFLGVFPAAMRYAGPREAIFHAIVRKNYGCTHFIVGRDHAGVGDYYGTYEAQQIFSNFTSEELGITPLFFEHSFFCTKCGNMASSKTCPHDASDHLHLSGTKVRALLRGGQCPPPQFTRPEVAQVLIDGMKEPEYQV</sequence>
<feature type="domain" description="Sulphate adenylyltransferase catalytic" evidence="9">
    <location>
        <begin position="172"/>
        <end position="381"/>
    </location>
</feature>
<evidence type="ECO:0000313" key="11">
    <source>
        <dbReference type="EMBL" id="TVY06646.1"/>
    </source>
</evidence>
<dbReference type="AlphaFoldDB" id="A0A559K3G1"/>
<protein>
    <recommendedName>
        <fullName evidence="8">Sulfate adenylyltransferase</fullName>
        <ecNumber evidence="8">2.7.7.4</ecNumber>
    </recommendedName>
    <alternativeName>
        <fullName evidence="8">ATP-sulfurylase</fullName>
    </alternativeName>
    <alternativeName>
        <fullName evidence="8">Sulfate adenylate transferase</fullName>
        <shortName evidence="8">SAT</shortName>
    </alternativeName>
</protein>
<evidence type="ECO:0000259" key="10">
    <source>
        <dbReference type="Pfam" id="PF14306"/>
    </source>
</evidence>
<dbReference type="InterPro" id="IPR002650">
    <property type="entry name" value="Sulphate_adenylyltransferase"/>
</dbReference>
<dbReference type="HAMAP" id="MF_00066">
    <property type="entry name" value="Sulf_adenylyltr"/>
    <property type="match status" value="1"/>
</dbReference>
<dbReference type="OrthoDB" id="9804504at2"/>
<keyword evidence="12" id="KW-1185">Reference proteome</keyword>
<evidence type="ECO:0000313" key="12">
    <source>
        <dbReference type="Proteomes" id="UP000317036"/>
    </source>
</evidence>
<dbReference type="PANTHER" id="PTHR43509:SF1">
    <property type="entry name" value="SULFATE ADENYLYLTRANSFERASE"/>
    <property type="match status" value="1"/>
</dbReference>
<comment type="caution">
    <text evidence="11">The sequence shown here is derived from an EMBL/GenBank/DDBJ whole genome shotgun (WGS) entry which is preliminary data.</text>
</comment>